<evidence type="ECO:0000256" key="1">
    <source>
        <dbReference type="ARBA" id="ARBA00004651"/>
    </source>
</evidence>
<dbReference type="EMBL" id="CP030918">
    <property type="protein sequence ID" value="AXC48788.1"/>
    <property type="molecule type" value="Genomic_DNA"/>
</dbReference>
<organism evidence="11 12">
    <name type="scientific">Paracoccus suum</name>
    <dbReference type="NCBI Taxonomy" id="2259340"/>
    <lineage>
        <taxon>Bacteria</taxon>
        <taxon>Pseudomonadati</taxon>
        <taxon>Pseudomonadota</taxon>
        <taxon>Alphaproteobacteria</taxon>
        <taxon>Rhodobacterales</taxon>
        <taxon>Paracoccaceae</taxon>
        <taxon>Paracoccus</taxon>
    </lineage>
</organism>
<evidence type="ECO:0000256" key="2">
    <source>
        <dbReference type="ARBA" id="ARBA00022448"/>
    </source>
</evidence>
<dbReference type="InterPro" id="IPR000390">
    <property type="entry name" value="Small_drug/metabolite_transptr"/>
</dbReference>
<evidence type="ECO:0000256" key="7">
    <source>
        <dbReference type="ARBA" id="ARBA00038151"/>
    </source>
</evidence>
<dbReference type="SUPFAM" id="SSF103481">
    <property type="entry name" value="Multidrug resistance efflux transporter EmrE"/>
    <property type="match status" value="1"/>
</dbReference>
<comment type="similarity">
    <text evidence="7">Belongs to the drug/metabolite transporter (DMT) superfamily. Small multidrug resistance (SMR) (TC 2.A.7.1) family. Gdx/SugE subfamily.</text>
</comment>
<evidence type="ECO:0000313" key="11">
    <source>
        <dbReference type="EMBL" id="AXC48788.1"/>
    </source>
</evidence>
<name>A0A344PHD3_9RHOB</name>
<dbReference type="RefSeq" id="WP_114075107.1">
    <property type="nucleotide sequence ID" value="NZ_CP030918.1"/>
</dbReference>
<dbReference type="PANTHER" id="PTHR30561">
    <property type="entry name" value="SMR FAMILY PROTON-DEPENDENT DRUG EFFLUX TRANSPORTER SUGE"/>
    <property type="match status" value="1"/>
</dbReference>
<evidence type="ECO:0000313" key="12">
    <source>
        <dbReference type="Proteomes" id="UP000252023"/>
    </source>
</evidence>
<dbReference type="GO" id="GO:0022857">
    <property type="term" value="F:transmembrane transporter activity"/>
    <property type="evidence" value="ECO:0007669"/>
    <property type="project" value="InterPro"/>
</dbReference>
<evidence type="ECO:0000256" key="3">
    <source>
        <dbReference type="ARBA" id="ARBA00022475"/>
    </source>
</evidence>
<sequence length="104" mass="10638">MNPWVLLILAGMLEVVWAMGLKMSDGFSRMGWTAITAIAAIASFWLLALAMKELPAGTAYAVWTGIGAVGVALLGITALGEAATPLRLAGIALIISGIAALKLG</sequence>
<dbReference type="PANTHER" id="PTHR30561:SF0">
    <property type="entry name" value="GUANIDINIUM EXPORTER"/>
    <property type="match status" value="1"/>
</dbReference>
<evidence type="ECO:0000256" key="5">
    <source>
        <dbReference type="ARBA" id="ARBA00022989"/>
    </source>
</evidence>
<evidence type="ECO:0000256" key="8">
    <source>
        <dbReference type="ARBA" id="ARBA00039168"/>
    </source>
</evidence>
<evidence type="ECO:0000256" key="10">
    <source>
        <dbReference type="SAM" id="Phobius"/>
    </source>
</evidence>
<dbReference type="InterPro" id="IPR045324">
    <property type="entry name" value="Small_multidrug_res"/>
</dbReference>
<evidence type="ECO:0000256" key="4">
    <source>
        <dbReference type="ARBA" id="ARBA00022692"/>
    </source>
</evidence>
<dbReference type="InterPro" id="IPR037185">
    <property type="entry name" value="EmrE-like"/>
</dbReference>
<keyword evidence="2" id="KW-0813">Transport</keyword>
<feature type="transmembrane region" description="Helical" evidence="10">
    <location>
        <begin position="86"/>
        <end position="103"/>
    </location>
</feature>
<dbReference type="Gene3D" id="1.10.3730.20">
    <property type="match status" value="1"/>
</dbReference>
<dbReference type="FunFam" id="1.10.3730.20:FF:000001">
    <property type="entry name" value="Quaternary ammonium compound resistance transporter SugE"/>
    <property type="match status" value="1"/>
</dbReference>
<proteinExistence type="inferred from homology"/>
<keyword evidence="3" id="KW-1003">Cell membrane</keyword>
<evidence type="ECO:0000256" key="6">
    <source>
        <dbReference type="ARBA" id="ARBA00023136"/>
    </source>
</evidence>
<dbReference type="KEGG" id="pars:DRW48_02955"/>
<dbReference type="GO" id="GO:0005886">
    <property type="term" value="C:plasma membrane"/>
    <property type="evidence" value="ECO:0007669"/>
    <property type="project" value="UniProtKB-SubCell"/>
</dbReference>
<dbReference type="GO" id="GO:1990961">
    <property type="term" value="P:xenobiotic detoxification by transmembrane export across the plasma membrane"/>
    <property type="evidence" value="ECO:0007669"/>
    <property type="project" value="UniProtKB-ARBA"/>
</dbReference>
<keyword evidence="4 9" id="KW-0812">Transmembrane</keyword>
<dbReference type="AlphaFoldDB" id="A0A344PHD3"/>
<accession>A0A344PHD3</accession>
<dbReference type="OrthoDB" id="9808638at2"/>
<dbReference type="Pfam" id="PF00893">
    <property type="entry name" value="Multi_Drug_Res"/>
    <property type="match status" value="1"/>
</dbReference>
<reference evidence="12" key="1">
    <citation type="submission" date="2018-07" db="EMBL/GenBank/DDBJ databases">
        <title>Genome sequencing of Paracoccus sp. SC2-6.</title>
        <authorList>
            <person name="Heo J."/>
            <person name="Kim S.-J."/>
            <person name="Kwon S.-W."/>
        </authorList>
    </citation>
    <scope>NUCLEOTIDE SEQUENCE [LARGE SCALE GENOMIC DNA]</scope>
    <source>
        <strain evidence="12">SC2-6</strain>
    </source>
</reference>
<feature type="transmembrane region" description="Helical" evidence="10">
    <location>
        <begin position="28"/>
        <end position="48"/>
    </location>
</feature>
<feature type="transmembrane region" description="Helical" evidence="10">
    <location>
        <begin position="60"/>
        <end position="80"/>
    </location>
</feature>
<keyword evidence="12" id="KW-1185">Reference proteome</keyword>
<keyword evidence="6 10" id="KW-0472">Membrane</keyword>
<gene>
    <name evidence="11" type="ORF">DRW48_02955</name>
</gene>
<keyword evidence="5 10" id="KW-1133">Transmembrane helix</keyword>
<protein>
    <recommendedName>
        <fullName evidence="8">Guanidinium exporter</fullName>
    </recommendedName>
</protein>
<comment type="subcellular location">
    <subcellularLocation>
        <location evidence="1 9">Cell membrane</location>
        <topology evidence="1 9">Multi-pass membrane protein</topology>
    </subcellularLocation>
</comment>
<dbReference type="Proteomes" id="UP000252023">
    <property type="component" value="Chromosome"/>
</dbReference>
<evidence type="ECO:0000256" key="9">
    <source>
        <dbReference type="RuleBase" id="RU003942"/>
    </source>
</evidence>